<dbReference type="GO" id="GO:0004553">
    <property type="term" value="F:hydrolase activity, hydrolyzing O-glycosyl compounds"/>
    <property type="evidence" value="ECO:0007669"/>
    <property type="project" value="InterPro"/>
</dbReference>
<comment type="similarity">
    <text evidence="1 7">Belongs to the glycosyl hydrolase 5 (cellulase A) family.</text>
</comment>
<name>A0A485LK55_9STRA</name>
<evidence type="ECO:0000256" key="3">
    <source>
        <dbReference type="ARBA" id="ARBA00023001"/>
    </source>
</evidence>
<keyword evidence="8" id="KW-1133">Transmembrane helix</keyword>
<sequence>MRDDRGARFEVDVADEDPHALLETPVAGTVSVAVPDNVYVTGSTPTEPRWTEVNTRFSMRPTVFERPSDEDTNTQTSRQHMVLTAATVPVKGERTKDYRGRIRVWPGLLLLLAIVAVASAGIVLGAHKSYKQSNERALNVQTKLAQKRAIQDGLSSGDVDVADDGLVNNPRTYPPKKCSLPNYVSKNGQIIAISPNGTQVAVGIKGVNWFGMETKNAVPFGLWQNDQNGTTVFDIASFLQRHKFNSVRLPISLWHVLENTPPKEGLVNLQTNRAMNLKNYMTTLQSIIQALAYRKITVLLSFHTFAPDDNESGLWYDRNVPETSVLKAIDILTTNLCKDDYWNVIGIDLKNEPHKATWGDGVAATDWSIGAATLGNQMLKGCPNWVGFVEGIYGGKNTGTIDGQEYAYFNWWGGGLQGAATKGVSFTTANKVVYAPHYYTTAVSPQDYFYGGKTWKDMIELPDDRLRTRVSDSMGIMFGFLAGKNEAIVLGEFGGLYAKDKHPQKTTKRTTDFTIEVIVRDKYAGGYMWSMNPESAYQYNPITAGTYTEGLLADDWLTPNTEFLSGMDALNSLPNIKDFPCFYDKA</sequence>
<organism evidence="11 12">
    <name type="scientific">Aphanomyces stellatus</name>
    <dbReference type="NCBI Taxonomy" id="120398"/>
    <lineage>
        <taxon>Eukaryota</taxon>
        <taxon>Sar</taxon>
        <taxon>Stramenopiles</taxon>
        <taxon>Oomycota</taxon>
        <taxon>Saprolegniomycetes</taxon>
        <taxon>Saprolegniales</taxon>
        <taxon>Verrucalvaceae</taxon>
        <taxon>Aphanomyces</taxon>
    </lineage>
</organism>
<keyword evidence="3" id="KW-0136">Cellulose degradation</keyword>
<evidence type="ECO:0000256" key="6">
    <source>
        <dbReference type="ARBA" id="ARBA00023326"/>
    </source>
</evidence>
<reference evidence="11 12" key="1">
    <citation type="submission" date="2019-03" db="EMBL/GenBank/DDBJ databases">
        <authorList>
            <person name="Gaulin E."/>
            <person name="Dumas B."/>
        </authorList>
    </citation>
    <scope>NUCLEOTIDE SEQUENCE [LARGE SCALE GENOMIC DNA]</scope>
    <source>
        <strain evidence="11">CBS 568.67</strain>
    </source>
</reference>
<dbReference type="InterPro" id="IPR018087">
    <property type="entry name" value="Glyco_hydro_5_CS"/>
</dbReference>
<feature type="transmembrane region" description="Helical" evidence="8">
    <location>
        <begin position="104"/>
        <end position="126"/>
    </location>
</feature>
<dbReference type="InterPro" id="IPR017853">
    <property type="entry name" value="GH"/>
</dbReference>
<evidence type="ECO:0000256" key="8">
    <source>
        <dbReference type="SAM" id="Phobius"/>
    </source>
</evidence>
<dbReference type="Gene3D" id="3.20.20.80">
    <property type="entry name" value="Glycosidases"/>
    <property type="match status" value="1"/>
</dbReference>
<dbReference type="PANTHER" id="PTHR35923:SF2">
    <property type="entry name" value="ENDOGLUCANASE"/>
    <property type="match status" value="1"/>
</dbReference>
<keyword evidence="8" id="KW-0812">Transmembrane</keyword>
<evidence type="ECO:0000313" key="12">
    <source>
        <dbReference type="Proteomes" id="UP000332933"/>
    </source>
</evidence>
<reference evidence="10" key="2">
    <citation type="submission" date="2019-06" db="EMBL/GenBank/DDBJ databases">
        <title>Genomics analysis of Aphanomyces spp. identifies a new class of oomycete effector associated with host adaptation.</title>
        <authorList>
            <person name="Gaulin E."/>
        </authorList>
    </citation>
    <scope>NUCLEOTIDE SEQUENCE</scope>
    <source>
        <strain evidence="10">CBS 578.67</strain>
    </source>
</reference>
<accession>A0A485LK55</accession>
<feature type="domain" description="Glycoside hydrolase family 5" evidence="9">
    <location>
        <begin position="205"/>
        <end position="534"/>
    </location>
</feature>
<evidence type="ECO:0000313" key="11">
    <source>
        <dbReference type="EMBL" id="VFT98581.1"/>
    </source>
</evidence>
<dbReference type="AlphaFoldDB" id="A0A485LK55"/>
<dbReference type="SUPFAM" id="SSF51445">
    <property type="entry name" value="(Trans)glycosidases"/>
    <property type="match status" value="1"/>
</dbReference>
<evidence type="ECO:0000256" key="1">
    <source>
        <dbReference type="ARBA" id="ARBA00005641"/>
    </source>
</evidence>
<keyword evidence="4" id="KW-0119">Carbohydrate metabolism</keyword>
<dbReference type="EMBL" id="VJMH01007011">
    <property type="protein sequence ID" value="KAF0686307.1"/>
    <property type="molecule type" value="Genomic_DNA"/>
</dbReference>
<dbReference type="PROSITE" id="PS00659">
    <property type="entry name" value="GLYCOSYL_HYDROL_F5"/>
    <property type="match status" value="1"/>
</dbReference>
<evidence type="ECO:0000313" key="10">
    <source>
        <dbReference type="EMBL" id="KAF0686307.1"/>
    </source>
</evidence>
<protein>
    <submittedName>
        <fullName evidence="11">Aste57867_21913 protein</fullName>
    </submittedName>
</protein>
<proteinExistence type="inferred from homology"/>
<gene>
    <name evidence="11" type="primary">Aste57867_21913</name>
    <name evidence="10" type="ORF">As57867_021844</name>
    <name evidence="11" type="ORF">ASTE57867_21913</name>
</gene>
<evidence type="ECO:0000256" key="2">
    <source>
        <dbReference type="ARBA" id="ARBA00022801"/>
    </source>
</evidence>
<keyword evidence="8" id="KW-0472">Membrane</keyword>
<evidence type="ECO:0000256" key="5">
    <source>
        <dbReference type="ARBA" id="ARBA00023295"/>
    </source>
</evidence>
<keyword evidence="5 7" id="KW-0326">Glycosidase</keyword>
<dbReference type="InterPro" id="IPR001547">
    <property type="entry name" value="Glyco_hydro_5"/>
</dbReference>
<dbReference type="EMBL" id="CAADRA010007037">
    <property type="protein sequence ID" value="VFT98581.1"/>
    <property type="molecule type" value="Genomic_DNA"/>
</dbReference>
<keyword evidence="2 7" id="KW-0378">Hydrolase</keyword>
<dbReference type="GO" id="GO:0030245">
    <property type="term" value="P:cellulose catabolic process"/>
    <property type="evidence" value="ECO:0007669"/>
    <property type="project" value="UniProtKB-KW"/>
</dbReference>
<evidence type="ECO:0000256" key="4">
    <source>
        <dbReference type="ARBA" id="ARBA00023277"/>
    </source>
</evidence>
<dbReference type="PANTHER" id="PTHR35923">
    <property type="entry name" value="MAJOR EXTRACELLULAR ENDOGLUCANASE"/>
    <property type="match status" value="1"/>
</dbReference>
<evidence type="ECO:0000259" key="9">
    <source>
        <dbReference type="Pfam" id="PF00150"/>
    </source>
</evidence>
<keyword evidence="12" id="KW-1185">Reference proteome</keyword>
<dbReference type="Proteomes" id="UP000332933">
    <property type="component" value="Unassembled WGS sequence"/>
</dbReference>
<dbReference type="Pfam" id="PF00150">
    <property type="entry name" value="Cellulase"/>
    <property type="match status" value="1"/>
</dbReference>
<dbReference type="OrthoDB" id="442731at2759"/>
<keyword evidence="6" id="KW-0624">Polysaccharide degradation</keyword>
<evidence type="ECO:0000256" key="7">
    <source>
        <dbReference type="RuleBase" id="RU361153"/>
    </source>
</evidence>